<dbReference type="CDD" id="cd02440">
    <property type="entry name" value="AdoMet_MTases"/>
    <property type="match status" value="1"/>
</dbReference>
<dbReference type="InterPro" id="IPR041497">
    <property type="entry name" value="Thump-like"/>
</dbReference>
<accession>A0ABW4VHN0</accession>
<dbReference type="GO" id="GO:0032259">
    <property type="term" value="P:methylation"/>
    <property type="evidence" value="ECO:0007669"/>
    <property type="project" value="UniProtKB-KW"/>
</dbReference>
<dbReference type="Proteomes" id="UP001597361">
    <property type="component" value="Unassembled WGS sequence"/>
</dbReference>
<keyword evidence="3" id="KW-0808">Transferase</keyword>
<dbReference type="EMBL" id="JBHUHR010000015">
    <property type="protein sequence ID" value="MFD2034203.1"/>
    <property type="molecule type" value="Genomic_DNA"/>
</dbReference>
<keyword evidence="3" id="KW-0489">Methyltransferase</keyword>
<reference evidence="4" key="1">
    <citation type="journal article" date="2019" name="Int. J. Syst. Evol. Microbiol.">
        <title>The Global Catalogue of Microorganisms (GCM) 10K type strain sequencing project: providing services to taxonomists for standard genome sequencing and annotation.</title>
        <authorList>
            <consortium name="The Broad Institute Genomics Platform"/>
            <consortium name="The Broad Institute Genome Sequencing Center for Infectious Disease"/>
            <person name="Wu L."/>
            <person name="Ma J."/>
        </authorList>
    </citation>
    <scope>NUCLEOTIDE SEQUENCE [LARGE SCALE GENOMIC DNA]</scope>
    <source>
        <strain evidence="4">CGMCC 1.15180</strain>
    </source>
</reference>
<evidence type="ECO:0000313" key="3">
    <source>
        <dbReference type="EMBL" id="MFD2034203.1"/>
    </source>
</evidence>
<proteinExistence type="predicted"/>
<evidence type="ECO:0000313" key="4">
    <source>
        <dbReference type="Proteomes" id="UP001597361"/>
    </source>
</evidence>
<evidence type="ECO:0000259" key="2">
    <source>
        <dbReference type="Pfam" id="PF22013"/>
    </source>
</evidence>
<comment type="caution">
    <text evidence="3">The sequence shown here is derived from an EMBL/GenBank/DDBJ whole genome shotgun (WGS) entry which is preliminary data.</text>
</comment>
<dbReference type="Gene3D" id="3.40.50.150">
    <property type="entry name" value="Vaccinia Virus protein VP39"/>
    <property type="match status" value="1"/>
</dbReference>
<name>A0ABW4VHN0_9BACT</name>
<organism evidence="3 4">
    <name type="scientific">Belliella marina</name>
    <dbReference type="NCBI Taxonomy" id="1644146"/>
    <lineage>
        <taxon>Bacteria</taxon>
        <taxon>Pseudomonadati</taxon>
        <taxon>Bacteroidota</taxon>
        <taxon>Cytophagia</taxon>
        <taxon>Cytophagales</taxon>
        <taxon>Cyclobacteriaceae</taxon>
        <taxon>Belliella</taxon>
    </lineage>
</organism>
<dbReference type="Pfam" id="PF18096">
    <property type="entry name" value="Thump_like"/>
    <property type="match status" value="1"/>
</dbReference>
<gene>
    <name evidence="3" type="ORF">ACFSKL_05335</name>
</gene>
<protein>
    <submittedName>
        <fullName evidence="3">Class I SAM-dependent methyltransferase</fullName>
    </submittedName>
</protein>
<keyword evidence="4" id="KW-1185">Reference proteome</keyword>
<feature type="domain" description="PG-1098 ferredoxin-like" evidence="2">
    <location>
        <begin position="271"/>
        <end position="310"/>
    </location>
</feature>
<dbReference type="InterPro" id="IPR054168">
    <property type="entry name" value="PG_1098_Fer"/>
</dbReference>
<evidence type="ECO:0000259" key="1">
    <source>
        <dbReference type="Pfam" id="PF18096"/>
    </source>
</evidence>
<sequence length="387" mass="43888">MIKFVQDHLWEDPAHLLFKYAGKTDFDIKLAIQQISARQKAKSKIPSWASNPNLLFPASISMEQASSEETAKFKSTLVNGESMVDLTGGFGVDTFFLSGNFEKATYCERQDELARIAHHNFEQLSPNKFTVVNGDSLEFLSSYQETFDLIYVDPARRGGANQKLYKLADCEPDVVRYWDLMKSKANAVLIKASPMLDIKQALIEIPEVQEIWTISVRNEVKEILLLWKKTVEDVQRKIHCMDLHPDGGRSFSFTFEEEEKSESNFGSIGQYLIEPMGSILKAGAFKVFGVKFDLKKLHPNSHLYTSQHLPKSQIPGRVFRVIQEISNPKKELKHLVPTGKVNVITRNYILSADEFKKKYKLRDGGSQFLIGTKAGGKYTLLLAELVK</sequence>
<dbReference type="SUPFAM" id="SSF53335">
    <property type="entry name" value="S-adenosyl-L-methionine-dependent methyltransferases"/>
    <property type="match status" value="1"/>
</dbReference>
<dbReference type="InterPro" id="IPR029063">
    <property type="entry name" value="SAM-dependent_MTases_sf"/>
</dbReference>
<feature type="domain" description="THUMP-like" evidence="1">
    <location>
        <begin position="316"/>
        <end position="384"/>
    </location>
</feature>
<dbReference type="RefSeq" id="WP_376884143.1">
    <property type="nucleotide sequence ID" value="NZ_JBHUHR010000015.1"/>
</dbReference>
<dbReference type="Gene3D" id="1.10.10.1110">
    <property type="entry name" value="Methyltransferase PG1098, N-terminal domain"/>
    <property type="match status" value="1"/>
</dbReference>
<dbReference type="GO" id="GO:0008168">
    <property type="term" value="F:methyltransferase activity"/>
    <property type="evidence" value="ECO:0007669"/>
    <property type="project" value="UniProtKB-KW"/>
</dbReference>
<dbReference type="Pfam" id="PF22013">
    <property type="entry name" value="PG_1098_Fer"/>
    <property type="match status" value="1"/>
</dbReference>